<sequence length="255" mass="28890">MASPPDSQCDTCDTQEPQTKKEEAEQILRQAQAARELVEKLEQSYEAEKPGLKRKGRAAWMGVPRPTLANQRAQRFRQVRRELLLSQLRSDSEGSADFAVNLSPSSSEGEQPCYERFEPSSTYLCDGECQELELGSDSDGLERRIQDEVIDELCWASADWRQAQEGTTFEDGCSLQEARSFCRMCLRRADAARLEQARLLGEPELPEEEESSSELAARISSHEEARSFALMCLRAIEDYETENKAIHEAKVRCLM</sequence>
<gene>
    <name evidence="2" type="ORF">EVOR1521_LOCUS29230</name>
</gene>
<dbReference type="Proteomes" id="UP001178507">
    <property type="component" value="Unassembled WGS sequence"/>
</dbReference>
<evidence type="ECO:0000256" key="1">
    <source>
        <dbReference type="SAM" id="MobiDB-lite"/>
    </source>
</evidence>
<evidence type="ECO:0000313" key="3">
    <source>
        <dbReference type="Proteomes" id="UP001178507"/>
    </source>
</evidence>
<dbReference type="EMBL" id="CAUJNA010003679">
    <property type="protein sequence ID" value="CAJ1407580.1"/>
    <property type="molecule type" value="Genomic_DNA"/>
</dbReference>
<dbReference type="AlphaFoldDB" id="A0AA36JLA2"/>
<comment type="caution">
    <text evidence="2">The sequence shown here is derived from an EMBL/GenBank/DDBJ whole genome shotgun (WGS) entry which is preliminary data.</text>
</comment>
<organism evidence="2 3">
    <name type="scientific">Effrenium voratum</name>
    <dbReference type="NCBI Taxonomy" id="2562239"/>
    <lineage>
        <taxon>Eukaryota</taxon>
        <taxon>Sar</taxon>
        <taxon>Alveolata</taxon>
        <taxon>Dinophyceae</taxon>
        <taxon>Suessiales</taxon>
        <taxon>Symbiodiniaceae</taxon>
        <taxon>Effrenium</taxon>
    </lineage>
</organism>
<feature type="compositionally biased region" description="Polar residues" evidence="1">
    <location>
        <begin position="1"/>
        <end position="17"/>
    </location>
</feature>
<accession>A0AA36JLA2</accession>
<keyword evidence="3" id="KW-1185">Reference proteome</keyword>
<protein>
    <submittedName>
        <fullName evidence="2">Uncharacterized protein</fullName>
    </submittedName>
</protein>
<feature type="region of interest" description="Disordered" evidence="1">
    <location>
        <begin position="1"/>
        <end position="24"/>
    </location>
</feature>
<name>A0AA36JLA2_9DINO</name>
<proteinExistence type="predicted"/>
<evidence type="ECO:0000313" key="2">
    <source>
        <dbReference type="EMBL" id="CAJ1407580.1"/>
    </source>
</evidence>
<reference evidence="2" key="1">
    <citation type="submission" date="2023-08" db="EMBL/GenBank/DDBJ databases">
        <authorList>
            <person name="Chen Y."/>
            <person name="Shah S."/>
            <person name="Dougan E. K."/>
            <person name="Thang M."/>
            <person name="Chan C."/>
        </authorList>
    </citation>
    <scope>NUCLEOTIDE SEQUENCE</scope>
</reference>